<dbReference type="GO" id="GO:0016020">
    <property type="term" value="C:membrane"/>
    <property type="evidence" value="ECO:0007669"/>
    <property type="project" value="UniProtKB-SubCell"/>
</dbReference>
<feature type="transmembrane region" description="Helical" evidence="5">
    <location>
        <begin position="248"/>
        <end position="271"/>
    </location>
</feature>
<gene>
    <name evidence="7" type="ORF">BIFANG_02988</name>
</gene>
<dbReference type="GO" id="GO:0140359">
    <property type="term" value="F:ABC-type transporter activity"/>
    <property type="evidence" value="ECO:0007669"/>
    <property type="project" value="InterPro"/>
</dbReference>
<comment type="caution">
    <text evidence="7">The sequence shown here is derived from an EMBL/GenBank/DDBJ whole genome shotgun (WGS) entry which is preliminary data.</text>
</comment>
<name>C4FF88_9BIFI</name>
<keyword evidence="8" id="KW-1185">Reference proteome</keyword>
<reference evidence="7" key="1">
    <citation type="submission" date="2009-04" db="EMBL/GenBank/DDBJ databases">
        <authorList>
            <person name="Weinstock G."/>
            <person name="Sodergren E."/>
            <person name="Clifton S."/>
            <person name="Fulton L."/>
            <person name="Fulton B."/>
            <person name="Courtney L."/>
            <person name="Fronick C."/>
            <person name="Harrison M."/>
            <person name="Strong C."/>
            <person name="Farmer C."/>
            <person name="Delahaunty K."/>
            <person name="Markovic C."/>
            <person name="Hall O."/>
            <person name="Minx P."/>
            <person name="Tomlinson C."/>
            <person name="Mitreva M."/>
            <person name="Nelson J."/>
            <person name="Hou S."/>
            <person name="Wollam A."/>
            <person name="Pepin K.H."/>
            <person name="Johnson M."/>
            <person name="Bhonagiri V."/>
            <person name="Nash W.E."/>
            <person name="Warren W."/>
            <person name="Chinwalla A."/>
            <person name="Mardis E.R."/>
            <person name="Wilson R.K."/>
        </authorList>
    </citation>
    <scope>NUCLEOTIDE SEQUENCE [LARGE SCALE GENOMIC DNA]</scope>
    <source>
        <strain evidence="7">DSM 20098</strain>
    </source>
</reference>
<dbReference type="Proteomes" id="UP000006408">
    <property type="component" value="Unassembled WGS sequence"/>
</dbReference>
<keyword evidence="3 5" id="KW-1133">Transmembrane helix</keyword>
<proteinExistence type="predicted"/>
<keyword evidence="2 5" id="KW-0812">Transmembrane</keyword>
<evidence type="ECO:0000256" key="4">
    <source>
        <dbReference type="ARBA" id="ARBA00023136"/>
    </source>
</evidence>
<dbReference type="STRING" id="1683.Bang102_006695"/>
<dbReference type="HOGENOM" id="CLU_055441_0_0_11"/>
<organism evidence="7 8">
    <name type="scientific">Bifidobacterium angulatum DSM 20098 = JCM 7096</name>
    <dbReference type="NCBI Taxonomy" id="518635"/>
    <lineage>
        <taxon>Bacteria</taxon>
        <taxon>Bacillati</taxon>
        <taxon>Actinomycetota</taxon>
        <taxon>Actinomycetes</taxon>
        <taxon>Bifidobacteriales</taxon>
        <taxon>Bifidobacteriaceae</taxon>
        <taxon>Bifidobacterium</taxon>
    </lineage>
</organism>
<feature type="transmembrane region" description="Helical" evidence="5">
    <location>
        <begin position="202"/>
        <end position="227"/>
    </location>
</feature>
<evidence type="ECO:0000256" key="3">
    <source>
        <dbReference type="ARBA" id="ARBA00022989"/>
    </source>
</evidence>
<keyword evidence="4 5" id="KW-0472">Membrane</keyword>
<dbReference type="InterPro" id="IPR013525">
    <property type="entry name" value="ABC2_TM"/>
</dbReference>
<comment type="subcellular location">
    <subcellularLocation>
        <location evidence="1">Membrane</location>
        <topology evidence="1">Multi-pass membrane protein</topology>
    </subcellularLocation>
</comment>
<dbReference type="Pfam" id="PF12698">
    <property type="entry name" value="ABC2_membrane_3"/>
    <property type="match status" value="1"/>
</dbReference>
<dbReference type="GeneID" id="42865230"/>
<accession>C4FF88</accession>
<feature type="transmembrane region" description="Helical" evidence="5">
    <location>
        <begin position="374"/>
        <end position="396"/>
    </location>
</feature>
<evidence type="ECO:0000256" key="2">
    <source>
        <dbReference type="ARBA" id="ARBA00022692"/>
    </source>
</evidence>
<dbReference type="RefSeq" id="WP_003826509.1">
    <property type="nucleotide sequence ID" value="NZ_AP012322.1"/>
</dbReference>
<dbReference type="EMBL" id="ABYS02000004">
    <property type="protein sequence ID" value="EEP21619.1"/>
    <property type="molecule type" value="Genomic_DNA"/>
</dbReference>
<protein>
    <recommendedName>
        <fullName evidence="6">ABC-2 type transporter transmembrane domain-containing protein</fullName>
    </recommendedName>
</protein>
<evidence type="ECO:0000313" key="7">
    <source>
        <dbReference type="EMBL" id="EEP21619.1"/>
    </source>
</evidence>
<dbReference type="AlphaFoldDB" id="C4FF88"/>
<evidence type="ECO:0000313" key="8">
    <source>
        <dbReference type="Proteomes" id="UP000006408"/>
    </source>
</evidence>
<sequence>MWNSILAYLKMSVRSKAGLFWLLAFPLILATLFNAMFGQLNETYRLDSLDVAVVNDDAWKRNPYLDTFIDGIGGIDGDDADGKLIVAHAVASMGEAERLMGDYSVVAAINATDDGGLRLSISSQAAAKANAATGTNSLQISLTVLRNLIARYNATDTTVRRIAAENPRVLGDAKILAGLGAAGSYCDEITLTHFTPDATARFFYALFGMVSLMAMSFGINIITGMQANLSALGLRQSVAPTLKWKQTTAAVLVSWLCTFASMSVLMLYIRYVCGVGMGGREPMAVLGIAVAAFMSSGLGLFIGALPRLDASAKTGISVALACFLSLFAGLYGTFAMDLSDLIDRQAPALSMLNPAKQVTNLFYDLMYFDDYRPFFQTVGTLAAFGFVFLAAAALLLRRQRYDYL</sequence>
<feature type="domain" description="ABC-2 type transporter transmembrane" evidence="6">
    <location>
        <begin position="16"/>
        <end position="394"/>
    </location>
</feature>
<evidence type="ECO:0000256" key="5">
    <source>
        <dbReference type="SAM" id="Phobius"/>
    </source>
</evidence>
<evidence type="ECO:0000256" key="1">
    <source>
        <dbReference type="ARBA" id="ARBA00004141"/>
    </source>
</evidence>
<dbReference type="KEGG" id="bang:BBAG_0887"/>
<dbReference type="PATRIC" id="fig|518635.17.peg.915"/>
<evidence type="ECO:0000259" key="6">
    <source>
        <dbReference type="Pfam" id="PF12698"/>
    </source>
</evidence>
<feature type="transmembrane region" description="Helical" evidence="5">
    <location>
        <begin position="283"/>
        <end position="304"/>
    </location>
</feature>
<dbReference type="eggNOG" id="COG0842">
    <property type="taxonomic scope" value="Bacteria"/>
</dbReference>
<feature type="transmembrane region" description="Helical" evidence="5">
    <location>
        <begin position="316"/>
        <end position="334"/>
    </location>
</feature>